<dbReference type="InterPro" id="IPR011990">
    <property type="entry name" value="TPR-like_helical_dom_sf"/>
</dbReference>
<name>A0A165YE53_9AGAM</name>
<dbReference type="GO" id="GO:0072380">
    <property type="term" value="C:TRC complex"/>
    <property type="evidence" value="ECO:0007669"/>
    <property type="project" value="TreeGrafter"/>
</dbReference>
<evidence type="ECO:0000256" key="3">
    <source>
        <dbReference type="SAM" id="MobiDB-lite"/>
    </source>
</evidence>
<dbReference type="PANTHER" id="PTHR45831:SF2">
    <property type="entry name" value="LD24721P"/>
    <property type="match status" value="1"/>
</dbReference>
<dbReference type="GO" id="GO:0006620">
    <property type="term" value="P:post-translational protein targeting to endoplasmic reticulum membrane"/>
    <property type="evidence" value="ECO:0007669"/>
    <property type="project" value="TreeGrafter"/>
</dbReference>
<dbReference type="Pfam" id="PF13431">
    <property type="entry name" value="TPR_17"/>
    <property type="match status" value="1"/>
</dbReference>
<keyword evidence="1" id="KW-0677">Repeat</keyword>
<dbReference type="AlphaFoldDB" id="A0A165YE53"/>
<evidence type="ECO:0000313" key="5">
    <source>
        <dbReference type="Proteomes" id="UP000076798"/>
    </source>
</evidence>
<dbReference type="InterPro" id="IPR019734">
    <property type="entry name" value="TPR_rpt"/>
</dbReference>
<dbReference type="SMART" id="SM00028">
    <property type="entry name" value="TPR"/>
    <property type="match status" value="3"/>
</dbReference>
<sequence length="1042" mass="116571">MALNEKATALKEQGNNLFSKQKDYRAAHSKYTAAIKEAPDNAVLYVNRAACSFMLRNLDLPSIFRNFSLKGTELDPSYPKAWYRLGVAQKNLGQWEQASNSLLKARSILLESPNSSADQKMLLEVEAAARDATLQGMAKQSAPEETKKLVNEMTSRKGDLVWERARKLLPRAQATRLLETSVWTVCQAEDELKQAITKITKLVKRGPMIMGELQAFEVLSNCLITERRAFYLDPAWARKLEDQATMEITNWNGWPWPLVNDPAKVIEQAKERVRTKGWESARPALSVSVRILIVRACLTGTGILGTPNPSAGIEMLENALKILLKGRNVWSAVPTADRGVIFEQSFIRGVRRLLLSILQDTCRPGAQREILPVLEHLRAVARDQLNDLNNQSPDGSDLTPGFINGFFTYPLAEAISAEAVYHQRMALFNGEDPERPLRMDLPLAERNADDQVYHLRKASELFLEGAKKFPPDDEKYVLNLALAVLALGESGTTWATIKPIIEKIQTNTPLMLAIWQNSAMGVDGEWSETKIQDAIAAGENIPITEEYIRAWYRLGLYQTQLGQWEDAKVSLDKARQLLSAQATPIDKSLHQGVEAATRDLALKCSGPSTDDTSGEQLIWYKALMILPLVECSQRPDTSVWTICHAQEAFERGFALTRKIRHGDDGKLTGELTAIAQLTNALVTERRVVQWHINHELSRQIKDQVNFEVSSLQGWPSIRDTNTVIEQARFRIRATGWASVRPMLDISVRSAILIGCLQCGLAGDQSSPARKLRSVGIAVLEDALRLLLQGQSAWKSVPINDKGHIFQDLFVRGVRRLVIDALQDFCGIDGKADPEILPALHNLRKEAIVQVSDVEAHHVDSLNPWARTPHTINGFWTYPLAEALCAQGLYHLWIAQFPGEGGPISSGPTPSDTPNPATPASKRAHEEFHLRNAARFFFDGGYKFPSDDEKHVYNLALGIISQCDAGTNLPQILPIINRIRSTVELMTGIWKSSTLTRERRRNQLLTLVLCLPELIKTKIERAEMQPLSQFRCCLNENGSWQFH</sequence>
<gene>
    <name evidence="4" type="ORF">SISSUDRAFT_1066360</name>
</gene>
<protein>
    <submittedName>
        <fullName evidence="4">TPR-like protein</fullName>
    </submittedName>
</protein>
<keyword evidence="5" id="KW-1185">Reference proteome</keyword>
<dbReference type="STRING" id="1314776.A0A165YE53"/>
<dbReference type="OrthoDB" id="2423701at2759"/>
<keyword evidence="2" id="KW-0802">TPR repeat</keyword>
<feature type="region of interest" description="Disordered" evidence="3">
    <location>
        <begin position="902"/>
        <end position="923"/>
    </location>
</feature>
<dbReference type="PANTHER" id="PTHR45831">
    <property type="entry name" value="LD24721P"/>
    <property type="match status" value="1"/>
</dbReference>
<dbReference type="Gene3D" id="1.25.40.10">
    <property type="entry name" value="Tetratricopeptide repeat domain"/>
    <property type="match status" value="2"/>
</dbReference>
<evidence type="ECO:0000313" key="4">
    <source>
        <dbReference type="EMBL" id="KZT33149.1"/>
    </source>
</evidence>
<accession>A0A165YE53</accession>
<dbReference type="EMBL" id="KV428262">
    <property type="protein sequence ID" value="KZT33149.1"/>
    <property type="molecule type" value="Genomic_DNA"/>
</dbReference>
<dbReference type="Proteomes" id="UP000076798">
    <property type="component" value="Unassembled WGS sequence"/>
</dbReference>
<evidence type="ECO:0000256" key="1">
    <source>
        <dbReference type="ARBA" id="ARBA00022737"/>
    </source>
</evidence>
<dbReference type="InterPro" id="IPR047150">
    <property type="entry name" value="SGT"/>
</dbReference>
<dbReference type="SUPFAM" id="SSF48452">
    <property type="entry name" value="TPR-like"/>
    <property type="match status" value="1"/>
</dbReference>
<dbReference type="GO" id="GO:0060090">
    <property type="term" value="F:molecular adaptor activity"/>
    <property type="evidence" value="ECO:0007669"/>
    <property type="project" value="TreeGrafter"/>
</dbReference>
<evidence type="ECO:0000256" key="2">
    <source>
        <dbReference type="ARBA" id="ARBA00022803"/>
    </source>
</evidence>
<dbReference type="GO" id="GO:0016020">
    <property type="term" value="C:membrane"/>
    <property type="evidence" value="ECO:0007669"/>
    <property type="project" value="TreeGrafter"/>
</dbReference>
<reference evidence="4 5" key="1">
    <citation type="journal article" date="2016" name="Mol. Biol. Evol.">
        <title>Comparative Genomics of Early-Diverging Mushroom-Forming Fungi Provides Insights into the Origins of Lignocellulose Decay Capabilities.</title>
        <authorList>
            <person name="Nagy L.G."/>
            <person name="Riley R."/>
            <person name="Tritt A."/>
            <person name="Adam C."/>
            <person name="Daum C."/>
            <person name="Floudas D."/>
            <person name="Sun H."/>
            <person name="Yadav J.S."/>
            <person name="Pangilinan J."/>
            <person name="Larsson K.H."/>
            <person name="Matsuura K."/>
            <person name="Barry K."/>
            <person name="Labutti K."/>
            <person name="Kuo R."/>
            <person name="Ohm R.A."/>
            <person name="Bhattacharya S.S."/>
            <person name="Shirouzu T."/>
            <person name="Yoshinaga Y."/>
            <person name="Martin F.M."/>
            <person name="Grigoriev I.V."/>
            <person name="Hibbett D.S."/>
        </authorList>
    </citation>
    <scope>NUCLEOTIDE SEQUENCE [LARGE SCALE GENOMIC DNA]</scope>
    <source>
        <strain evidence="4 5">HHB10207 ss-3</strain>
    </source>
</reference>
<proteinExistence type="predicted"/>
<organism evidence="4 5">
    <name type="scientific">Sistotremastrum suecicum HHB10207 ss-3</name>
    <dbReference type="NCBI Taxonomy" id="1314776"/>
    <lineage>
        <taxon>Eukaryota</taxon>
        <taxon>Fungi</taxon>
        <taxon>Dikarya</taxon>
        <taxon>Basidiomycota</taxon>
        <taxon>Agaricomycotina</taxon>
        <taxon>Agaricomycetes</taxon>
        <taxon>Sistotremastrales</taxon>
        <taxon>Sistotremastraceae</taxon>
        <taxon>Sistotremastrum</taxon>
    </lineage>
</organism>